<dbReference type="EMBL" id="JBHTJF010000007">
    <property type="protein sequence ID" value="MFD0942492.1"/>
    <property type="molecule type" value="Genomic_DNA"/>
</dbReference>
<gene>
    <name evidence="2" type="ORF">ACFQ0V_01745</name>
</gene>
<evidence type="ECO:0000256" key="1">
    <source>
        <dbReference type="SAM" id="Phobius"/>
    </source>
</evidence>
<evidence type="ECO:0000313" key="2">
    <source>
        <dbReference type="EMBL" id="MFD0942492.1"/>
    </source>
</evidence>
<evidence type="ECO:0000313" key="3">
    <source>
        <dbReference type="Proteomes" id="UP001596976"/>
    </source>
</evidence>
<keyword evidence="1" id="KW-1133">Transmembrane helix</keyword>
<name>A0ABW3GUC1_9BACL</name>
<proteinExistence type="predicted"/>
<dbReference type="Proteomes" id="UP001596976">
    <property type="component" value="Unassembled WGS sequence"/>
</dbReference>
<keyword evidence="1" id="KW-0472">Membrane</keyword>
<feature type="transmembrane region" description="Helical" evidence="1">
    <location>
        <begin position="29"/>
        <end position="46"/>
    </location>
</feature>
<keyword evidence="3" id="KW-1185">Reference proteome</keyword>
<organism evidence="2 3">
    <name type="scientific">Savagea faecisuis</name>
    <dbReference type="NCBI Taxonomy" id="1274803"/>
    <lineage>
        <taxon>Bacteria</taxon>
        <taxon>Bacillati</taxon>
        <taxon>Bacillota</taxon>
        <taxon>Bacilli</taxon>
        <taxon>Bacillales</taxon>
        <taxon>Caryophanaceae</taxon>
        <taxon>Savagea</taxon>
    </lineage>
</organism>
<accession>A0ABW3GUC1</accession>
<dbReference type="RefSeq" id="WP_381009026.1">
    <property type="nucleotide sequence ID" value="NZ_JBHTJF010000007.1"/>
</dbReference>
<comment type="caution">
    <text evidence="2">The sequence shown here is derived from an EMBL/GenBank/DDBJ whole genome shotgun (WGS) entry which is preliminary data.</text>
</comment>
<protein>
    <submittedName>
        <fullName evidence="2">Uncharacterized protein</fullName>
    </submittedName>
</protein>
<keyword evidence="1" id="KW-0812">Transmembrane</keyword>
<sequence>MKKLFWVSSVTVLLFFILSFTTQQWSLFYWAFGLLAIVNIVSFQKAQFK</sequence>
<reference evidence="3" key="1">
    <citation type="journal article" date="2019" name="Int. J. Syst. Evol. Microbiol.">
        <title>The Global Catalogue of Microorganisms (GCM) 10K type strain sequencing project: providing services to taxonomists for standard genome sequencing and annotation.</title>
        <authorList>
            <consortium name="The Broad Institute Genomics Platform"/>
            <consortium name="The Broad Institute Genome Sequencing Center for Infectious Disease"/>
            <person name="Wu L."/>
            <person name="Ma J."/>
        </authorList>
    </citation>
    <scope>NUCLEOTIDE SEQUENCE [LARGE SCALE GENOMIC DNA]</scope>
    <source>
        <strain evidence="3">CCUG 63563</strain>
    </source>
</reference>